<keyword evidence="2" id="KW-1185">Reference proteome</keyword>
<dbReference type="InParanoid" id="A8P4M5"/>
<dbReference type="VEuPathDB" id="FungiDB:CC1G_08934"/>
<dbReference type="EMBL" id="AACS02000011">
    <property type="protein sequence ID" value="EAU82997.2"/>
    <property type="molecule type" value="Genomic_DNA"/>
</dbReference>
<evidence type="ECO:0000313" key="2">
    <source>
        <dbReference type="Proteomes" id="UP000001861"/>
    </source>
</evidence>
<dbReference type="RefSeq" id="XP_001838770.2">
    <property type="nucleotide sequence ID" value="XM_001838718.2"/>
</dbReference>
<dbReference type="KEGG" id="cci:CC1G_08934"/>
<comment type="caution">
    <text evidence="1">The sequence shown here is derived from an EMBL/GenBank/DDBJ whole genome shotgun (WGS) entry which is preliminary data.</text>
</comment>
<dbReference type="HOGENOM" id="CLU_796972_0_0_1"/>
<accession>A8P4M5</accession>
<protein>
    <submittedName>
        <fullName evidence="1">Uncharacterized protein</fullName>
    </submittedName>
</protein>
<dbReference type="Proteomes" id="UP000001861">
    <property type="component" value="Unassembled WGS sequence"/>
</dbReference>
<proteinExistence type="predicted"/>
<gene>
    <name evidence="1" type="ORF">CC1G_08934</name>
</gene>
<evidence type="ECO:0000313" key="1">
    <source>
        <dbReference type="EMBL" id="EAU82997.2"/>
    </source>
</evidence>
<dbReference type="AlphaFoldDB" id="A8P4M5"/>
<sequence length="348" mass="38049">MAIGDRLAIIRQYTKTTSKEQFDRLIPHGLPAFESDLLIQVHVLARPFAQFLASYIWPKTLSAVAAYRDMLFMGYGKEICPDAASRKMGQLSLTMFGWSMTISDWRHINIGWKCHLILCSKKHGHVNGVPVVPIVPIVPGVPVRLYGTAESAESKGPWPNNILPVTWPCYKPAVVARTALFPNDISNRMTPVVATNALSNVDPSLIVGSSSLIVSPSSLILTPSSHHRQSIVTHRQSIVVHRRTGRSIVAHHQSIVRPPSLLVSPSSPIVAPSLPSSVHRRSIVADRQSLSAIVAQTALILNDISNGISLKCISPLSLSSVHRRTLILCSEKHGHVYGRRRPSSAVGK</sequence>
<dbReference type="GeneID" id="6015363"/>
<name>A8P4M5_COPC7</name>
<organism evidence="1 2">
    <name type="scientific">Coprinopsis cinerea (strain Okayama-7 / 130 / ATCC MYA-4618 / FGSC 9003)</name>
    <name type="common">Inky cap fungus</name>
    <name type="synonym">Hormographiella aspergillata</name>
    <dbReference type="NCBI Taxonomy" id="240176"/>
    <lineage>
        <taxon>Eukaryota</taxon>
        <taxon>Fungi</taxon>
        <taxon>Dikarya</taxon>
        <taxon>Basidiomycota</taxon>
        <taxon>Agaricomycotina</taxon>
        <taxon>Agaricomycetes</taxon>
        <taxon>Agaricomycetidae</taxon>
        <taxon>Agaricales</taxon>
        <taxon>Agaricineae</taxon>
        <taxon>Psathyrellaceae</taxon>
        <taxon>Coprinopsis</taxon>
    </lineage>
</organism>
<dbReference type="STRING" id="240176.A8P4M5"/>
<dbReference type="OrthoDB" id="3151137at2759"/>
<reference evidence="1 2" key="1">
    <citation type="journal article" date="2010" name="Proc. Natl. Acad. Sci. U.S.A.">
        <title>Insights into evolution of multicellular fungi from the assembled chromosomes of the mushroom Coprinopsis cinerea (Coprinus cinereus).</title>
        <authorList>
            <person name="Stajich J.E."/>
            <person name="Wilke S.K."/>
            <person name="Ahren D."/>
            <person name="Au C.H."/>
            <person name="Birren B.W."/>
            <person name="Borodovsky M."/>
            <person name="Burns C."/>
            <person name="Canback B."/>
            <person name="Casselton L.A."/>
            <person name="Cheng C.K."/>
            <person name="Deng J."/>
            <person name="Dietrich F.S."/>
            <person name="Fargo D.C."/>
            <person name="Farman M.L."/>
            <person name="Gathman A.C."/>
            <person name="Goldberg J."/>
            <person name="Guigo R."/>
            <person name="Hoegger P.J."/>
            <person name="Hooker J.B."/>
            <person name="Huggins A."/>
            <person name="James T.Y."/>
            <person name="Kamada T."/>
            <person name="Kilaru S."/>
            <person name="Kodira C."/>
            <person name="Kues U."/>
            <person name="Kupfer D."/>
            <person name="Kwan H.S."/>
            <person name="Lomsadze A."/>
            <person name="Li W."/>
            <person name="Lilly W.W."/>
            <person name="Ma L.J."/>
            <person name="Mackey A.J."/>
            <person name="Manning G."/>
            <person name="Martin F."/>
            <person name="Muraguchi H."/>
            <person name="Natvig D.O."/>
            <person name="Palmerini H."/>
            <person name="Ramesh M.A."/>
            <person name="Rehmeyer C.J."/>
            <person name="Roe B.A."/>
            <person name="Shenoy N."/>
            <person name="Stanke M."/>
            <person name="Ter-Hovhannisyan V."/>
            <person name="Tunlid A."/>
            <person name="Velagapudi R."/>
            <person name="Vision T.J."/>
            <person name="Zeng Q."/>
            <person name="Zolan M.E."/>
            <person name="Pukkila P.J."/>
        </authorList>
    </citation>
    <scope>NUCLEOTIDE SEQUENCE [LARGE SCALE GENOMIC DNA]</scope>
    <source>
        <strain evidence="2">Okayama-7 / 130 / ATCC MYA-4618 / FGSC 9003</strain>
    </source>
</reference>